<dbReference type="PRINTS" id="PR00411">
    <property type="entry name" value="PNDRDTASEI"/>
</dbReference>
<dbReference type="InterPro" id="IPR036188">
    <property type="entry name" value="FAD/NAD-bd_sf"/>
</dbReference>
<evidence type="ECO:0000313" key="2">
    <source>
        <dbReference type="EMBL" id="PIR47663.1"/>
    </source>
</evidence>
<evidence type="ECO:0000259" key="1">
    <source>
        <dbReference type="Pfam" id="PF07992"/>
    </source>
</evidence>
<accession>A0A2H0RMD6</accession>
<protein>
    <submittedName>
        <fullName evidence="2">Mercuric reductase</fullName>
    </submittedName>
</protein>
<dbReference type="GO" id="GO:0003955">
    <property type="term" value="F:NAD(P)H dehydrogenase (quinone) activity"/>
    <property type="evidence" value="ECO:0007669"/>
    <property type="project" value="TreeGrafter"/>
</dbReference>
<name>A0A2H0RMD6_9BACT</name>
<comment type="caution">
    <text evidence="2">The sequence shown here is derived from an EMBL/GenBank/DDBJ whole genome shotgun (WGS) entry which is preliminary data.</text>
</comment>
<feature type="domain" description="FAD/NAD(P)-binding" evidence="1">
    <location>
        <begin position="7"/>
        <end position="213"/>
    </location>
</feature>
<dbReference type="GO" id="GO:0050660">
    <property type="term" value="F:flavin adenine dinucleotide binding"/>
    <property type="evidence" value="ECO:0007669"/>
    <property type="project" value="TreeGrafter"/>
</dbReference>
<dbReference type="InterPro" id="IPR023753">
    <property type="entry name" value="FAD/NAD-binding_dom"/>
</dbReference>
<feature type="non-terminal residue" evidence="2">
    <location>
        <position position="213"/>
    </location>
</feature>
<dbReference type="Proteomes" id="UP000230084">
    <property type="component" value="Unassembled WGS sequence"/>
</dbReference>
<sequence>MIRKHENTLYFQKKGIDVVLGEAKFSGKDRIVVNNKEYSAKKIILATGSSPRKLKIPEIEKVDYLTNENIFELNILPKNFLIIGGGPIGIEIGQAFSRLGSKVTIIQNSNQFLPKEDIEISNILCKQLKAEGVNLLFETKTLEFNSPHTLIIERKGKNETVFFDKVLISIGRELNIQGLNLEKAGIEIDSDGRKLKVNDYLQTTNKNVYVCGD</sequence>
<dbReference type="Gene3D" id="3.50.50.60">
    <property type="entry name" value="FAD/NAD(P)-binding domain"/>
    <property type="match status" value="2"/>
</dbReference>
<dbReference type="PRINTS" id="PR00368">
    <property type="entry name" value="FADPNR"/>
</dbReference>
<reference evidence="2 3" key="1">
    <citation type="submission" date="2017-09" db="EMBL/GenBank/DDBJ databases">
        <title>Depth-based differentiation of microbial function through sediment-hosted aquifers and enrichment of novel symbionts in the deep terrestrial subsurface.</title>
        <authorList>
            <person name="Probst A.J."/>
            <person name="Ladd B."/>
            <person name="Jarett J.K."/>
            <person name="Geller-Mcgrath D.E."/>
            <person name="Sieber C.M."/>
            <person name="Emerson J.B."/>
            <person name="Anantharaman K."/>
            <person name="Thomas B.C."/>
            <person name="Malmstrom R."/>
            <person name="Stieglmeier M."/>
            <person name="Klingl A."/>
            <person name="Woyke T."/>
            <person name="Ryan C.M."/>
            <person name="Banfield J.F."/>
        </authorList>
    </citation>
    <scope>NUCLEOTIDE SEQUENCE [LARGE SCALE GENOMIC DNA]</scope>
    <source>
        <strain evidence="2">CG10_big_fil_rev_8_21_14_0_10_50_16</strain>
    </source>
</reference>
<evidence type="ECO:0000313" key="3">
    <source>
        <dbReference type="Proteomes" id="UP000230084"/>
    </source>
</evidence>
<gene>
    <name evidence="2" type="ORF">COV06_02505</name>
</gene>
<dbReference type="AlphaFoldDB" id="A0A2H0RMD6"/>
<dbReference type="EMBL" id="PCYM01000004">
    <property type="protein sequence ID" value="PIR47663.1"/>
    <property type="molecule type" value="Genomic_DNA"/>
</dbReference>
<organism evidence="2 3">
    <name type="scientific">Candidatus Uhrbacteria bacterium CG10_big_fil_rev_8_21_14_0_10_50_16</name>
    <dbReference type="NCBI Taxonomy" id="1975039"/>
    <lineage>
        <taxon>Bacteria</taxon>
        <taxon>Candidatus Uhriibacteriota</taxon>
    </lineage>
</organism>
<proteinExistence type="predicted"/>
<dbReference type="PANTHER" id="PTHR43014:SF2">
    <property type="entry name" value="MERCURIC REDUCTASE"/>
    <property type="match status" value="1"/>
</dbReference>
<dbReference type="PANTHER" id="PTHR43014">
    <property type="entry name" value="MERCURIC REDUCTASE"/>
    <property type="match status" value="1"/>
</dbReference>
<dbReference type="Pfam" id="PF07992">
    <property type="entry name" value="Pyr_redox_2"/>
    <property type="match status" value="1"/>
</dbReference>
<dbReference type="SUPFAM" id="SSF51905">
    <property type="entry name" value="FAD/NAD(P)-binding domain"/>
    <property type="match status" value="1"/>
</dbReference>